<sequence length="73" mass="7908">MNCWEALRAFGATTGLETADVRAEKAEGLGNQQPSSCPERVEKVQRLGHTTYGECYGDEARRGGRGRPEAPSP</sequence>
<feature type="compositionally biased region" description="Basic and acidic residues" evidence="1">
    <location>
        <begin position="58"/>
        <end position="73"/>
    </location>
</feature>
<dbReference type="Proteomes" id="UP000076226">
    <property type="component" value="Chromosome"/>
</dbReference>
<protein>
    <submittedName>
        <fullName evidence="2">Uncharacterized protein</fullName>
    </submittedName>
</protein>
<reference evidence="2 3" key="1">
    <citation type="submission" date="2016-02" db="EMBL/GenBank/DDBJ databases">
        <title>Complete genome sequence of Geobacillus subterraneus KCTC 3922T.</title>
        <authorList>
            <person name="Lee D.-W."/>
            <person name="Lee Y.-J."/>
            <person name="Lee S.-J."/>
            <person name="Park G.-S."/>
            <person name="Lee S.-J."/>
            <person name="Shin J.-H."/>
        </authorList>
    </citation>
    <scope>NUCLEOTIDE SEQUENCE [LARGE SCALE GENOMIC DNA]</scope>
    <source>
        <strain evidence="2 3">KCTC 3922</strain>
    </source>
</reference>
<name>A0ABM6A7X4_9BACL</name>
<accession>A0ABM6A7X4</accession>
<proteinExistence type="predicted"/>
<organism evidence="2 3">
    <name type="scientific">Geobacillus subterraneus</name>
    <dbReference type="NCBI Taxonomy" id="129338"/>
    <lineage>
        <taxon>Bacteria</taxon>
        <taxon>Bacillati</taxon>
        <taxon>Bacillota</taxon>
        <taxon>Bacilli</taxon>
        <taxon>Bacillales</taxon>
        <taxon>Anoxybacillaceae</taxon>
        <taxon>Geobacillus</taxon>
    </lineage>
</organism>
<gene>
    <name evidence="2" type="ORF">GS3922_00590</name>
</gene>
<feature type="region of interest" description="Disordered" evidence="1">
    <location>
        <begin position="54"/>
        <end position="73"/>
    </location>
</feature>
<dbReference type="GeneID" id="32407340"/>
<evidence type="ECO:0000313" key="3">
    <source>
        <dbReference type="Proteomes" id="UP000076226"/>
    </source>
</evidence>
<evidence type="ECO:0000256" key="1">
    <source>
        <dbReference type="SAM" id="MobiDB-lite"/>
    </source>
</evidence>
<keyword evidence="3" id="KW-1185">Reference proteome</keyword>
<dbReference type="EMBL" id="CP014342">
    <property type="protein sequence ID" value="AMX82309.1"/>
    <property type="molecule type" value="Genomic_DNA"/>
</dbReference>
<evidence type="ECO:0000313" key="2">
    <source>
        <dbReference type="EMBL" id="AMX82309.1"/>
    </source>
</evidence>